<dbReference type="CDD" id="cd06140">
    <property type="entry name" value="DNA_polA_I_Bacillus_like_exo"/>
    <property type="match status" value="1"/>
</dbReference>
<dbReference type="SUPFAM" id="SSF53098">
    <property type="entry name" value="Ribonuclease H-like"/>
    <property type="match status" value="1"/>
</dbReference>
<organism evidence="21 22">
    <name type="scientific">Brevibacillus aydinogluensis</name>
    <dbReference type="NCBI Taxonomy" id="927786"/>
    <lineage>
        <taxon>Bacteria</taxon>
        <taxon>Bacillati</taxon>
        <taxon>Bacillota</taxon>
        <taxon>Bacilli</taxon>
        <taxon>Bacillales</taxon>
        <taxon>Paenibacillaceae</taxon>
        <taxon>Brevibacillus</taxon>
    </lineage>
</organism>
<dbReference type="Gene3D" id="1.10.150.20">
    <property type="entry name" value="5' to 3' exonuclease, C-terminal subdomain"/>
    <property type="match status" value="2"/>
</dbReference>
<dbReference type="Gene3D" id="1.20.1060.10">
    <property type="entry name" value="Taq DNA Polymerase, Chain T, domain 4"/>
    <property type="match status" value="1"/>
</dbReference>
<dbReference type="PANTHER" id="PTHR10133">
    <property type="entry name" value="DNA POLYMERASE I"/>
    <property type="match status" value="1"/>
</dbReference>
<comment type="similarity">
    <text evidence="1 17">Belongs to the DNA polymerase type-A family.</text>
</comment>
<protein>
    <recommendedName>
        <fullName evidence="4 16">DNA polymerase I</fullName>
        <ecNumber evidence="3 16">2.7.7.7</ecNumber>
    </recommendedName>
</protein>
<evidence type="ECO:0000259" key="19">
    <source>
        <dbReference type="SMART" id="SM00475"/>
    </source>
</evidence>
<dbReference type="Pfam" id="PF22619">
    <property type="entry name" value="DNA_polI_exo1"/>
    <property type="match status" value="1"/>
</dbReference>
<evidence type="ECO:0000256" key="5">
    <source>
        <dbReference type="ARBA" id="ARBA00022679"/>
    </source>
</evidence>
<gene>
    <name evidence="17 21" type="primary">polA</name>
    <name evidence="21" type="ORF">BSPP4475_15055</name>
</gene>
<dbReference type="InterPro" id="IPR029060">
    <property type="entry name" value="PIN-like_dom_sf"/>
</dbReference>
<proteinExistence type="inferred from homology"/>
<dbReference type="FunFam" id="1.10.150.20:FF:000003">
    <property type="entry name" value="DNA polymerase I"/>
    <property type="match status" value="1"/>
</dbReference>
<dbReference type="Gene3D" id="3.30.70.370">
    <property type="match status" value="1"/>
</dbReference>
<evidence type="ECO:0000256" key="6">
    <source>
        <dbReference type="ARBA" id="ARBA00022695"/>
    </source>
</evidence>
<dbReference type="InterPro" id="IPR020046">
    <property type="entry name" value="5-3_exonucl_a-hlix_arch_N"/>
</dbReference>
<evidence type="ECO:0000256" key="10">
    <source>
        <dbReference type="ARBA" id="ARBA00022801"/>
    </source>
</evidence>
<evidence type="ECO:0000256" key="9">
    <source>
        <dbReference type="ARBA" id="ARBA00022763"/>
    </source>
</evidence>
<keyword evidence="6 17" id="KW-0548">Nucleotidyltransferase</keyword>
<dbReference type="PANTHER" id="PTHR10133:SF27">
    <property type="entry name" value="DNA POLYMERASE NU"/>
    <property type="match status" value="1"/>
</dbReference>
<sequence length="891" mass="99549">MEREESYELSHFVLIDGNSIANRAFYALPLLSTSAGLHTNAVLGFTTMLLKVLEEMQPTHMLVAFDAGKVVFRHSEFAEYKGGRAKTPPELSEQFPLIRELLDAFSIRRFELEGYEADDIIGTLTRQADESGWKTTVITGDKDMLQLVSDNVSVALTRKGVSEMELYTPKEIADKYGLQPLQIIDLKGLMGDASDNIPGVPGVGEKTALKLLREYGSVEAVLENIDRISGKKLQENLRENVEQARMSKALATIMRDAPVDLDVEQTVYSGYDAAAVTEFFKKMEFKSLLSKVKTAAPKDGGQSGQERAPFSFEVVEGGRTDSYAEKLTSPMALYVEMDGDNYHHAPILGFGLAADGISFYVPYDVAVEWQAFREWLADDTKEKWVFDGKRDTVGLSWHGMEAAGIGFDVYLASYLLNATESNPTLDGVAAQYAEVGVLPDDEVFGKGAKRQVPETSVLSEHVARKAAAIWQSVPKLRDELAQHKLNELLTDLEAPLSLVLAAMEKQGVKINRERLLEMGEELDSQLETLTAKIHELAGTPFNINSPKQLGEILYDKLDLPVLKKTKTGPSTSADVLEKLAPYHPIIGEILHFRQLGKLRSTYIEGLTKEIHAKTGKIHTRFNQATTATGRLSSTEPNLQNIPIRLEEGRKIREAFIPSEAGWYMLAADYSQIELRVLAHISGDENLIDAFRKGMDIHTRTAMDVFGVSEAEVTPLMRRQAKAVNFGIVYGISDYGLSQNLNITRKEAADFIERYFAVFSGVKRYMEEIVKQAKQDGYVTTLLHRRRYLPDIKSSNFNLRSFAERTAMNTPIQGTAADIIKLAMIRMQESIREKGLKSRMLLQVHDELVFEVPEAELAVMQKLVPDVMENALKLDVPLKVDVHYGRTWYDAK</sequence>
<dbReference type="CDD" id="cd08637">
    <property type="entry name" value="DNA_pol_A_pol_I_C"/>
    <property type="match status" value="1"/>
</dbReference>
<dbReference type="SMART" id="SM00475">
    <property type="entry name" value="53EXOc"/>
    <property type="match status" value="1"/>
</dbReference>
<dbReference type="InterPro" id="IPR054690">
    <property type="entry name" value="DNA_polI_exonuclease"/>
</dbReference>
<evidence type="ECO:0000313" key="22">
    <source>
        <dbReference type="Proteomes" id="UP001189619"/>
    </source>
</evidence>
<dbReference type="Pfam" id="PF01367">
    <property type="entry name" value="5_3_exonuc"/>
    <property type="match status" value="1"/>
</dbReference>
<dbReference type="InterPro" id="IPR002562">
    <property type="entry name" value="3'-5'_exonuclease_dom"/>
</dbReference>
<dbReference type="SUPFAM" id="SSF47807">
    <property type="entry name" value="5' to 3' exonuclease, C-terminal subdomain"/>
    <property type="match status" value="1"/>
</dbReference>
<dbReference type="InterPro" id="IPR001098">
    <property type="entry name" value="DNA-dir_DNA_pol_A_palm_dom"/>
</dbReference>
<dbReference type="SUPFAM" id="SSF88723">
    <property type="entry name" value="PIN domain-like"/>
    <property type="match status" value="1"/>
</dbReference>
<evidence type="ECO:0000256" key="7">
    <source>
        <dbReference type="ARBA" id="ARBA00022705"/>
    </source>
</evidence>
<dbReference type="InterPro" id="IPR019760">
    <property type="entry name" value="DNA-dir_DNA_pol_A_CS"/>
</dbReference>
<dbReference type="InterPro" id="IPR002298">
    <property type="entry name" value="DNA_polymerase_A"/>
</dbReference>
<keyword evidence="8" id="KW-0540">Nuclease</keyword>
<keyword evidence="22" id="KW-1185">Reference proteome</keyword>
<dbReference type="SMART" id="SM00279">
    <property type="entry name" value="HhH2"/>
    <property type="match status" value="1"/>
</dbReference>
<comment type="catalytic activity">
    <reaction evidence="15 17">
        <text>DNA(n) + a 2'-deoxyribonucleoside 5'-triphosphate = DNA(n+1) + diphosphate</text>
        <dbReference type="Rhea" id="RHEA:22508"/>
        <dbReference type="Rhea" id="RHEA-COMP:17339"/>
        <dbReference type="Rhea" id="RHEA-COMP:17340"/>
        <dbReference type="ChEBI" id="CHEBI:33019"/>
        <dbReference type="ChEBI" id="CHEBI:61560"/>
        <dbReference type="ChEBI" id="CHEBI:173112"/>
        <dbReference type="EC" id="2.7.7.7"/>
    </reaction>
</comment>
<dbReference type="Pfam" id="PF00476">
    <property type="entry name" value="DNA_pol_A"/>
    <property type="match status" value="1"/>
</dbReference>
<dbReference type="FunFam" id="3.40.50.1010:FF:000001">
    <property type="entry name" value="DNA polymerase I"/>
    <property type="match status" value="1"/>
</dbReference>
<keyword evidence="12 17" id="KW-0239">DNA-directed DNA polymerase</keyword>
<keyword evidence="5 17" id="KW-0808">Transferase</keyword>
<dbReference type="InterPro" id="IPR008918">
    <property type="entry name" value="HhH2"/>
</dbReference>
<dbReference type="NCBIfam" id="TIGR00593">
    <property type="entry name" value="pola"/>
    <property type="match status" value="1"/>
</dbReference>
<dbReference type="Gene3D" id="3.30.420.10">
    <property type="entry name" value="Ribonuclease H-like superfamily/Ribonuclease H"/>
    <property type="match status" value="1"/>
</dbReference>
<dbReference type="AlphaFoldDB" id="A0AA48RIC4"/>
<evidence type="ECO:0000259" key="18">
    <source>
        <dbReference type="SMART" id="SM00474"/>
    </source>
</evidence>
<dbReference type="SMART" id="SM00482">
    <property type="entry name" value="POLAc"/>
    <property type="match status" value="1"/>
</dbReference>
<keyword evidence="10" id="KW-0378">Hydrolase</keyword>
<dbReference type="InterPro" id="IPR018320">
    <property type="entry name" value="DNA_polymerase_1"/>
</dbReference>
<dbReference type="GO" id="GO:0008408">
    <property type="term" value="F:3'-5' exonuclease activity"/>
    <property type="evidence" value="ECO:0007669"/>
    <property type="project" value="InterPro"/>
</dbReference>
<dbReference type="Proteomes" id="UP001189619">
    <property type="component" value="Chromosome"/>
</dbReference>
<reference evidence="21" key="1">
    <citation type="submission" date="2023-07" db="EMBL/GenBank/DDBJ databases">
        <authorList>
            <person name="Ivanov I."/>
            <person name="Teneva D."/>
            <person name="Stoikov I."/>
        </authorList>
    </citation>
    <scope>NUCLEOTIDE SEQUENCE</scope>
    <source>
        <strain evidence="21">4475</strain>
    </source>
</reference>
<dbReference type="GO" id="GO:0006302">
    <property type="term" value="P:double-strand break repair"/>
    <property type="evidence" value="ECO:0007669"/>
    <property type="project" value="TreeGrafter"/>
</dbReference>
<dbReference type="CDD" id="cd09898">
    <property type="entry name" value="H3TH_53EXO"/>
    <property type="match status" value="1"/>
</dbReference>
<dbReference type="FunFam" id="1.20.1060.10:FF:000001">
    <property type="entry name" value="DNA polymerase I"/>
    <property type="match status" value="1"/>
</dbReference>
<evidence type="ECO:0000256" key="17">
    <source>
        <dbReference type="RuleBase" id="RU004460"/>
    </source>
</evidence>
<keyword evidence="9 17" id="KW-0227">DNA damage</keyword>
<dbReference type="GO" id="GO:0008409">
    <property type="term" value="F:5'-3' exonuclease activity"/>
    <property type="evidence" value="ECO:0007669"/>
    <property type="project" value="InterPro"/>
</dbReference>
<evidence type="ECO:0000313" key="21">
    <source>
        <dbReference type="EMBL" id="CAJ1003637.1"/>
    </source>
</evidence>
<dbReference type="KEGG" id="bayd:BSPP4475_15055"/>
<dbReference type="InterPro" id="IPR036279">
    <property type="entry name" value="5-3_exonuclease_C_sf"/>
</dbReference>
<feature type="domain" description="DNA-directed DNA polymerase family A palm" evidence="20">
    <location>
        <begin position="648"/>
        <end position="855"/>
    </location>
</feature>
<name>A0AA48RIC4_9BACL</name>
<dbReference type="EMBL" id="OY569118">
    <property type="protein sequence ID" value="CAJ1003637.1"/>
    <property type="molecule type" value="Genomic_DNA"/>
</dbReference>
<dbReference type="InterPro" id="IPR043502">
    <property type="entry name" value="DNA/RNA_pol_sf"/>
</dbReference>
<evidence type="ECO:0000256" key="13">
    <source>
        <dbReference type="ARBA" id="ARBA00023125"/>
    </source>
</evidence>
<feature type="domain" description="3'-5' exonuclease" evidence="18">
    <location>
        <begin position="315"/>
        <end position="481"/>
    </location>
</feature>
<evidence type="ECO:0000256" key="12">
    <source>
        <dbReference type="ARBA" id="ARBA00022932"/>
    </source>
</evidence>
<evidence type="ECO:0000256" key="8">
    <source>
        <dbReference type="ARBA" id="ARBA00022722"/>
    </source>
</evidence>
<dbReference type="InterPro" id="IPR020045">
    <property type="entry name" value="DNA_polI_H3TH"/>
</dbReference>
<dbReference type="Gene3D" id="3.40.50.1010">
    <property type="entry name" value="5'-nuclease"/>
    <property type="match status" value="1"/>
</dbReference>
<comment type="subunit">
    <text evidence="2 17">Single-chain monomer with multiple functions.</text>
</comment>
<evidence type="ECO:0000259" key="20">
    <source>
        <dbReference type="SMART" id="SM00482"/>
    </source>
</evidence>
<dbReference type="InterPro" id="IPR012337">
    <property type="entry name" value="RNaseH-like_sf"/>
</dbReference>
<evidence type="ECO:0000256" key="14">
    <source>
        <dbReference type="ARBA" id="ARBA00023204"/>
    </source>
</evidence>
<dbReference type="NCBIfam" id="NF004397">
    <property type="entry name" value="PRK05755.1"/>
    <property type="match status" value="1"/>
</dbReference>
<evidence type="ECO:0000256" key="15">
    <source>
        <dbReference type="ARBA" id="ARBA00049244"/>
    </source>
</evidence>
<dbReference type="SUPFAM" id="SSF56672">
    <property type="entry name" value="DNA/RNA polymerases"/>
    <property type="match status" value="1"/>
</dbReference>
<keyword evidence="13 17" id="KW-0238">DNA-binding</keyword>
<dbReference type="PROSITE" id="PS00447">
    <property type="entry name" value="DNA_POLYMERASE_A"/>
    <property type="match status" value="1"/>
</dbReference>
<dbReference type="FunFam" id="1.10.150.20:FF:000002">
    <property type="entry name" value="DNA polymerase I"/>
    <property type="match status" value="1"/>
</dbReference>
<dbReference type="EC" id="2.7.7.7" evidence="3 16"/>
<accession>A0AA48RIC4</accession>
<evidence type="ECO:0000256" key="2">
    <source>
        <dbReference type="ARBA" id="ARBA00011541"/>
    </source>
</evidence>
<dbReference type="InterPro" id="IPR002421">
    <property type="entry name" value="5-3_exonuclease"/>
</dbReference>
<dbReference type="SMART" id="SM00474">
    <property type="entry name" value="35EXOc"/>
    <property type="match status" value="1"/>
</dbReference>
<evidence type="ECO:0000256" key="4">
    <source>
        <dbReference type="ARBA" id="ARBA00020311"/>
    </source>
</evidence>
<dbReference type="GO" id="GO:0003677">
    <property type="term" value="F:DNA binding"/>
    <property type="evidence" value="ECO:0007669"/>
    <property type="project" value="UniProtKB-UniRule"/>
</dbReference>
<dbReference type="Pfam" id="PF02739">
    <property type="entry name" value="5_3_exonuc_N"/>
    <property type="match status" value="1"/>
</dbReference>
<dbReference type="PRINTS" id="PR00868">
    <property type="entry name" value="DNAPOLI"/>
</dbReference>
<keyword evidence="11" id="KW-0269">Exonuclease</keyword>
<evidence type="ECO:0000256" key="3">
    <source>
        <dbReference type="ARBA" id="ARBA00012417"/>
    </source>
</evidence>
<dbReference type="CDD" id="cd09859">
    <property type="entry name" value="PIN_53EXO"/>
    <property type="match status" value="1"/>
</dbReference>
<keyword evidence="14 17" id="KW-0234">DNA repair</keyword>
<keyword evidence="7 17" id="KW-0235">DNA replication</keyword>
<evidence type="ECO:0000256" key="11">
    <source>
        <dbReference type="ARBA" id="ARBA00022839"/>
    </source>
</evidence>
<dbReference type="GO" id="GO:0006261">
    <property type="term" value="P:DNA-templated DNA replication"/>
    <property type="evidence" value="ECO:0007669"/>
    <property type="project" value="UniProtKB-UniRule"/>
</dbReference>
<feature type="domain" description="5'-3' exonuclease" evidence="19">
    <location>
        <begin position="10"/>
        <end position="269"/>
    </location>
</feature>
<dbReference type="GO" id="GO:0003887">
    <property type="term" value="F:DNA-directed DNA polymerase activity"/>
    <property type="evidence" value="ECO:0007669"/>
    <property type="project" value="UniProtKB-UniRule"/>
</dbReference>
<dbReference type="InterPro" id="IPR036397">
    <property type="entry name" value="RNaseH_sf"/>
</dbReference>
<evidence type="ECO:0000256" key="1">
    <source>
        <dbReference type="ARBA" id="ARBA00007705"/>
    </source>
</evidence>
<evidence type="ECO:0000256" key="16">
    <source>
        <dbReference type="NCBIfam" id="TIGR00593"/>
    </source>
</evidence>